<dbReference type="Proteomes" id="UP000051749">
    <property type="component" value="Unassembled WGS sequence"/>
</dbReference>
<dbReference type="Proteomes" id="UP000182818">
    <property type="component" value="Unassembled WGS sequence"/>
</dbReference>
<name>A0A0R2K7D1_9LACO</name>
<evidence type="ECO:0000256" key="1">
    <source>
        <dbReference type="SAM" id="Phobius"/>
    </source>
</evidence>
<keyword evidence="1" id="KW-0812">Transmembrane</keyword>
<gene>
    <name evidence="2" type="ORF">IV87_GL000502</name>
    <name evidence="3" type="ORF">SAMN04487973_11431</name>
</gene>
<feature type="transmembrane region" description="Helical" evidence="1">
    <location>
        <begin position="57"/>
        <end position="77"/>
    </location>
</feature>
<evidence type="ECO:0000313" key="3">
    <source>
        <dbReference type="EMBL" id="SER72700.1"/>
    </source>
</evidence>
<comment type="caution">
    <text evidence="2">The sequence shown here is derived from an EMBL/GenBank/DDBJ whole genome shotgun (WGS) entry which is preliminary data.</text>
</comment>
<organism evidence="2 4">
    <name type="scientific">Pediococcus ethanolidurans</name>
    <dbReference type="NCBI Taxonomy" id="319653"/>
    <lineage>
        <taxon>Bacteria</taxon>
        <taxon>Bacillati</taxon>
        <taxon>Bacillota</taxon>
        <taxon>Bacilli</taxon>
        <taxon>Lactobacillales</taxon>
        <taxon>Lactobacillaceae</taxon>
        <taxon>Pediococcus</taxon>
    </lineage>
</organism>
<keyword evidence="5" id="KW-1185">Reference proteome</keyword>
<keyword evidence="1" id="KW-0472">Membrane</keyword>
<reference evidence="2 4" key="1">
    <citation type="journal article" date="2015" name="Genome Announc.">
        <title>Expanding the biotechnology potential of lactobacilli through comparative genomics of 213 strains and associated genera.</title>
        <authorList>
            <person name="Sun Z."/>
            <person name="Harris H.M."/>
            <person name="McCann A."/>
            <person name="Guo C."/>
            <person name="Argimon S."/>
            <person name="Zhang W."/>
            <person name="Yang X."/>
            <person name="Jeffery I.B."/>
            <person name="Cooney J.C."/>
            <person name="Kagawa T.F."/>
            <person name="Liu W."/>
            <person name="Song Y."/>
            <person name="Salvetti E."/>
            <person name="Wrobel A."/>
            <person name="Rasinkangas P."/>
            <person name="Parkhill J."/>
            <person name="Rea M.C."/>
            <person name="O'Sullivan O."/>
            <person name="Ritari J."/>
            <person name="Douillard F.P."/>
            <person name="Paul Ross R."/>
            <person name="Yang R."/>
            <person name="Briner A.E."/>
            <person name="Felis G.E."/>
            <person name="de Vos W.M."/>
            <person name="Barrangou R."/>
            <person name="Klaenhammer T.R."/>
            <person name="Caufield P.W."/>
            <person name="Cui Y."/>
            <person name="Zhang H."/>
            <person name="O'Toole P.W."/>
        </authorList>
    </citation>
    <scope>NUCLEOTIDE SEQUENCE [LARGE SCALE GENOMIC DNA]</scope>
    <source>
        <strain evidence="2 4">DSM 22301</strain>
    </source>
</reference>
<protein>
    <submittedName>
        <fullName evidence="3">Sodium/hydrogen exchanger family protein</fullName>
    </submittedName>
</protein>
<evidence type="ECO:0000313" key="4">
    <source>
        <dbReference type="Proteomes" id="UP000051749"/>
    </source>
</evidence>
<proteinExistence type="predicted"/>
<feature type="transmembrane region" description="Helical" evidence="1">
    <location>
        <begin position="83"/>
        <end position="105"/>
    </location>
</feature>
<dbReference type="EMBL" id="FOGK01000014">
    <property type="protein sequence ID" value="SER72700.1"/>
    <property type="molecule type" value="Genomic_DNA"/>
</dbReference>
<dbReference type="STRING" id="319653.SAMN04487973_11431"/>
<feature type="transmembrane region" description="Helical" evidence="1">
    <location>
        <begin position="31"/>
        <end position="50"/>
    </location>
</feature>
<accession>A0A0R2K7D1</accession>
<dbReference type="EMBL" id="JQBY01000014">
    <property type="protein sequence ID" value="KRN82125.1"/>
    <property type="molecule type" value="Genomic_DNA"/>
</dbReference>
<keyword evidence="1" id="KW-1133">Transmembrane helix</keyword>
<dbReference type="RefSeq" id="WP_236698983.1">
    <property type="nucleotide sequence ID" value="NZ_BJYP01000029.1"/>
</dbReference>
<sequence>MSLMLSSFVILITVAISDILAKIVPHISSTYVNLFAGIILGIIPFTNHLILDFNDGIFMMLIIAPLLFFEGQSTPVLLVKNKITNILGTAVGLAAASAILAALLISRIFSLAIPLALVVTAISTPTDATAFDSVIEGRTIENRIKKIYNWNHYLMMQPELFYCRPPFFGCKPVK</sequence>
<dbReference type="GeneID" id="76044666"/>
<reference evidence="3 5" key="2">
    <citation type="submission" date="2016-10" db="EMBL/GenBank/DDBJ databases">
        <authorList>
            <person name="Varghese N."/>
            <person name="Submissions S."/>
        </authorList>
    </citation>
    <scope>NUCLEOTIDE SEQUENCE [LARGE SCALE GENOMIC DNA]</scope>
    <source>
        <strain evidence="3 5">CGMCC 1.3889</strain>
    </source>
</reference>
<dbReference type="AlphaFoldDB" id="A0A0R2K7D1"/>
<evidence type="ECO:0000313" key="2">
    <source>
        <dbReference type="EMBL" id="KRN82125.1"/>
    </source>
</evidence>
<evidence type="ECO:0000313" key="5">
    <source>
        <dbReference type="Proteomes" id="UP000182818"/>
    </source>
</evidence>
<dbReference type="PATRIC" id="fig|319653.3.peg.512"/>